<dbReference type="AlphaFoldDB" id="A0A1H3ZS10"/>
<keyword evidence="4" id="KW-1185">Reference proteome</keyword>
<dbReference type="InterPro" id="IPR018247">
    <property type="entry name" value="EF_Hand_1_Ca_BS"/>
</dbReference>
<evidence type="ECO:0000256" key="1">
    <source>
        <dbReference type="SAM" id="SignalP"/>
    </source>
</evidence>
<evidence type="ECO:0000313" key="4">
    <source>
        <dbReference type="Proteomes" id="UP000183253"/>
    </source>
</evidence>
<dbReference type="Proteomes" id="UP000183253">
    <property type="component" value="Unassembled WGS sequence"/>
</dbReference>
<organism evidence="3 4">
    <name type="scientific">Alistipes timonensis JC136</name>
    <dbReference type="NCBI Taxonomy" id="1033731"/>
    <lineage>
        <taxon>Bacteria</taxon>
        <taxon>Pseudomonadati</taxon>
        <taxon>Bacteroidota</taxon>
        <taxon>Bacteroidia</taxon>
        <taxon>Bacteroidales</taxon>
        <taxon>Rikenellaceae</taxon>
        <taxon>Alistipes</taxon>
    </lineage>
</organism>
<dbReference type="Pfam" id="PF07715">
    <property type="entry name" value="Plug"/>
    <property type="match status" value="1"/>
</dbReference>
<feature type="chain" id="PRO_5010165491" evidence="1">
    <location>
        <begin position="29"/>
        <end position="1055"/>
    </location>
</feature>
<keyword evidence="1" id="KW-0732">Signal</keyword>
<dbReference type="PROSITE" id="PS00018">
    <property type="entry name" value="EF_HAND_1"/>
    <property type="match status" value="1"/>
</dbReference>
<reference evidence="3 4" key="1">
    <citation type="submission" date="2016-10" db="EMBL/GenBank/DDBJ databases">
        <authorList>
            <person name="de Groot N.N."/>
        </authorList>
    </citation>
    <scope>NUCLEOTIDE SEQUENCE [LARGE SCALE GENOMIC DNA]</scope>
    <source>
        <strain evidence="3 4">DSM 25383</strain>
    </source>
</reference>
<dbReference type="Gene3D" id="2.170.130.10">
    <property type="entry name" value="TonB-dependent receptor, plug domain"/>
    <property type="match status" value="1"/>
</dbReference>
<name>A0A1H3ZS10_9BACT</name>
<dbReference type="InterPro" id="IPR023996">
    <property type="entry name" value="TonB-dep_OMP_SusC/RagA"/>
</dbReference>
<dbReference type="RefSeq" id="WP_229096273.1">
    <property type="nucleotide sequence ID" value="NZ_CAEG01000012.1"/>
</dbReference>
<protein>
    <submittedName>
        <fullName evidence="3">TonB-linked outer membrane protein, SusC/RagA family</fullName>
    </submittedName>
</protein>
<dbReference type="STRING" id="1033731.SAMN05444145_102309"/>
<dbReference type="InterPro" id="IPR037066">
    <property type="entry name" value="Plug_dom_sf"/>
</dbReference>
<evidence type="ECO:0000259" key="2">
    <source>
        <dbReference type="Pfam" id="PF07715"/>
    </source>
</evidence>
<proteinExistence type="predicted"/>
<dbReference type="NCBIfam" id="TIGR04056">
    <property type="entry name" value="OMP_RagA_SusC"/>
    <property type="match status" value="1"/>
</dbReference>
<feature type="signal peptide" evidence="1">
    <location>
        <begin position="1"/>
        <end position="28"/>
    </location>
</feature>
<evidence type="ECO:0000313" key="3">
    <source>
        <dbReference type="EMBL" id="SEA26054.1"/>
    </source>
</evidence>
<sequence length="1055" mass="117893">MKHILFSQSKYAALLCMLLILPAWFSPAAAQARKAQPRRVDVSVAVVTPDGKPVPNAGFTVGEGVRHLRADEAGRIVFSVAPRDLVTVSAEGFTPVRALGSALAESSQVTLTPAILLAGENDDIPLPYTTLKKRYSVGSSIVIRGEELEKYSSTDIRNALTGLASGVEVAEKFGGPGVNPLEHIGQYGASTRVSVTTRGKQMMYMVDDIPVQIDETPLDPQQIESVTIVRDVLEKSLYGPSAANGIVYIKTKRGRYNDRYLTVDVEGGVNTVDRMPEYVSGADYARLNNIARNNSGLDMLYSRDDVAAYAKNDPYDKWNPSVDFRDMMLKNTMYYTKANVSSGGGNDLVRYFAFLGYAGEDDIYKIGPAANYNRVNINANLDIKLHRYIRARFGLVSTMGIRKSSNYGYSSNYSSEDASSNTTLGVTEFPDIISDINTTPGISFPIYANNDPSLESPWYAVSSLYKQNPVANILENGAYTETIRKGLINVGVDVDFSFLTPGLTSMTYGAYDATNLVRLGTAEDYAAYILNKGIDENGYDAMIPEQSSSHSVKAMANKTKLLDYFSNRFYFVQKFAYDRTFGRHAVAASASYMITKRSQKFITEHRREMTFGFGARYAYDGRYLVQAACSYQGTYALLNNRWSASPSVGLGWIVSEENFMKNLRGIDFLKLRAEGGILYYDGSMSANRDVDNYKWDSDGQKFGPHTNNQWFGSTTSNAVDRLYAQMLGNPNLRFEKRREFTVGIEGLALRRRLSFELNYYNTLSDGPVTEMKNVLPLLAGISSGSLWMNYEKTRYQGYELALGWRDRAGDFSYSVNGWAAFQASKVLRADELDYKDAYRSKVGYSASSIWGLRYIGQFQSDEETLAVPQLFDDKLQKGDLKYEDMNGDGQIDDNDFCVIGNSTPKMIYGVNVNLRYRDFDLTVVGTGRAFYDLALTNDYFWNGWGDGNYSKYTLRNAGNPNHPRLTYNKVNNNYKTSTFWLEDGGFFKIQTVELGYELPVHRLGITSIRRMRVYLRGNNLCTISKIKDVDPEALSSGLTNYPLMRTFVAGIKLTF</sequence>
<dbReference type="InterPro" id="IPR012910">
    <property type="entry name" value="Plug_dom"/>
</dbReference>
<gene>
    <name evidence="3" type="ORF">SAMN05444145_102309</name>
</gene>
<feature type="domain" description="TonB-dependent receptor plug" evidence="2">
    <location>
        <begin position="134"/>
        <end position="246"/>
    </location>
</feature>
<dbReference type="SUPFAM" id="SSF56935">
    <property type="entry name" value="Porins"/>
    <property type="match status" value="1"/>
</dbReference>
<dbReference type="EMBL" id="FNRI01000002">
    <property type="protein sequence ID" value="SEA26054.1"/>
    <property type="molecule type" value="Genomic_DNA"/>
</dbReference>
<accession>A0A1H3ZS10</accession>